<dbReference type="EC" id="3.1.3.25" evidence="9"/>
<dbReference type="AlphaFoldDB" id="A0A5K1VK34"/>
<evidence type="ECO:0000256" key="6">
    <source>
        <dbReference type="ARBA" id="ARBA00022801"/>
    </source>
</evidence>
<sequence length="295" mass="32945">MTEEELNTYFKTVMPLVKTSGRMIRDAYCKMQVTIAGSDDHLFTTANPSVPMNEKYEEIKSFTSKSCSIDWVTETDKGVEQYLISSLRAAFPTHRFVGEETDDTHKELTDDPTWIIDPVDGTTNFVHGIPMCCTSVALSINKEVVIGIVYNPIQEELFSAIKGRGAFMNGKQIHVSHTTEINQAIIGTNPGYRREREAIDVMLFNLNEIMTRGVAGIKMLGNAAMDCCYVACGRTDCFYEKYLCVWDYAAASLIVKEAGGITRTINNINPLLLNKKLLIIGNPSIANQLFDILKQ</sequence>
<evidence type="ECO:0000256" key="3">
    <source>
        <dbReference type="ARBA" id="ARBA00005152"/>
    </source>
</evidence>
<dbReference type="PRINTS" id="PR00378">
    <property type="entry name" value="LIIMPHPHTASE"/>
</dbReference>
<dbReference type="FunFam" id="3.30.540.10:FF:000040">
    <property type="entry name" value="Inositol-1-monophosphatase"/>
    <property type="match status" value="1"/>
</dbReference>
<reference evidence="10 11" key="1">
    <citation type="submission" date="2016-05" db="EMBL/GenBank/DDBJ databases">
        <title>First whole genome sequencing of Entamoeba histolytica HM1:IMSS-clone-6.</title>
        <authorList>
            <person name="Mukherjee Avik.K."/>
            <person name="Izumyama S."/>
            <person name="Nakada-Tsukui K."/>
            <person name="Nozaki T."/>
        </authorList>
    </citation>
    <scope>NUCLEOTIDE SEQUENCE [LARGE SCALE GENOMIC DNA]</scope>
    <source>
        <strain evidence="10 11">HM1:IMSS clone 6</strain>
    </source>
</reference>
<dbReference type="GO" id="GO:0008934">
    <property type="term" value="F:inositol monophosphate 1-phosphatase activity"/>
    <property type="evidence" value="ECO:0007669"/>
    <property type="project" value="InterPro"/>
</dbReference>
<comment type="similarity">
    <text evidence="4 9">Belongs to the inositol monophosphatase superfamily.</text>
</comment>
<evidence type="ECO:0000256" key="4">
    <source>
        <dbReference type="ARBA" id="ARBA00009759"/>
    </source>
</evidence>
<feature type="binding site" evidence="8">
    <location>
        <position position="247"/>
    </location>
    <ligand>
        <name>Mg(2+)</name>
        <dbReference type="ChEBI" id="CHEBI:18420"/>
        <label>1</label>
        <note>catalytic</note>
    </ligand>
</feature>
<dbReference type="Gene3D" id="3.30.540.10">
    <property type="entry name" value="Fructose-1,6-Bisphosphatase, subunit A, domain 1"/>
    <property type="match status" value="1"/>
</dbReference>
<dbReference type="PROSITE" id="PS00630">
    <property type="entry name" value="IMP_2"/>
    <property type="match status" value="1"/>
</dbReference>
<keyword evidence="6 9" id="KW-0378">Hydrolase</keyword>
<dbReference type="CDD" id="cd01639">
    <property type="entry name" value="IMPase"/>
    <property type="match status" value="1"/>
</dbReference>
<dbReference type="SUPFAM" id="SSF56655">
    <property type="entry name" value="Carbohydrate phosphatase"/>
    <property type="match status" value="1"/>
</dbReference>
<comment type="cofactor">
    <cofactor evidence="2 8 9">
        <name>Mg(2+)</name>
        <dbReference type="ChEBI" id="CHEBI:18420"/>
    </cofactor>
</comment>
<dbReference type="PROSITE" id="PS00629">
    <property type="entry name" value="IMP_1"/>
    <property type="match status" value="1"/>
</dbReference>
<name>A0A5K1VK34_ENTHI</name>
<evidence type="ECO:0000313" key="11">
    <source>
        <dbReference type="Proteomes" id="UP000078387"/>
    </source>
</evidence>
<dbReference type="OMA" id="ERGLHPW"/>
<dbReference type="VEuPathDB" id="AmoebaDB:EHI7A_103870"/>
<evidence type="ECO:0000313" key="10">
    <source>
        <dbReference type="EMBL" id="GAT95791.1"/>
    </source>
</evidence>
<evidence type="ECO:0000256" key="1">
    <source>
        <dbReference type="ARBA" id="ARBA00001033"/>
    </source>
</evidence>
<dbReference type="GO" id="GO:0010226">
    <property type="term" value="P:response to lithium ion"/>
    <property type="evidence" value="ECO:0007669"/>
    <property type="project" value="EnsemblProtists"/>
</dbReference>
<dbReference type="GO" id="GO:0046872">
    <property type="term" value="F:metal ion binding"/>
    <property type="evidence" value="ECO:0007669"/>
    <property type="project" value="UniProtKB-KW"/>
</dbReference>
<dbReference type="GO" id="GO:0006021">
    <property type="term" value="P:inositol biosynthetic process"/>
    <property type="evidence" value="ECO:0007669"/>
    <property type="project" value="UniProtKB-UniPathway"/>
</dbReference>
<keyword evidence="7 8" id="KW-0460">Magnesium</keyword>
<evidence type="ECO:0000256" key="2">
    <source>
        <dbReference type="ARBA" id="ARBA00001946"/>
    </source>
</evidence>
<dbReference type="InterPro" id="IPR033942">
    <property type="entry name" value="IMPase"/>
</dbReference>
<feature type="binding site" evidence="8">
    <location>
        <position position="120"/>
    </location>
    <ligand>
        <name>Mg(2+)</name>
        <dbReference type="ChEBI" id="CHEBI:18420"/>
        <label>1</label>
        <note>catalytic</note>
    </ligand>
</feature>
<dbReference type="PANTHER" id="PTHR20854:SF4">
    <property type="entry name" value="INOSITOL-1-MONOPHOSPHATASE-RELATED"/>
    <property type="match status" value="1"/>
</dbReference>
<dbReference type="PANTHER" id="PTHR20854">
    <property type="entry name" value="INOSITOL MONOPHOSPHATASE"/>
    <property type="match status" value="1"/>
</dbReference>
<comment type="catalytic activity">
    <reaction evidence="1 9">
        <text>a myo-inositol phosphate + H2O = myo-inositol + phosphate</text>
        <dbReference type="Rhea" id="RHEA:24056"/>
        <dbReference type="ChEBI" id="CHEBI:15377"/>
        <dbReference type="ChEBI" id="CHEBI:17268"/>
        <dbReference type="ChEBI" id="CHEBI:43474"/>
        <dbReference type="ChEBI" id="CHEBI:84139"/>
        <dbReference type="EC" id="3.1.3.25"/>
    </reaction>
</comment>
<dbReference type="EMBL" id="BDEQ01000001">
    <property type="protein sequence ID" value="GAT95791.1"/>
    <property type="molecule type" value="Genomic_DNA"/>
</dbReference>
<protein>
    <recommendedName>
        <fullName evidence="9">Inositol-1-monophosphatase</fullName>
        <ecNumber evidence="9">3.1.3.25</ecNumber>
    </recommendedName>
</protein>
<dbReference type="InterPro" id="IPR020552">
    <property type="entry name" value="Inositol_monoPase_Li-sen"/>
</dbReference>
<organism evidence="10 11">
    <name type="scientific">Entamoeba histolytica</name>
    <dbReference type="NCBI Taxonomy" id="5759"/>
    <lineage>
        <taxon>Eukaryota</taxon>
        <taxon>Amoebozoa</taxon>
        <taxon>Evosea</taxon>
        <taxon>Archamoebae</taxon>
        <taxon>Mastigamoebida</taxon>
        <taxon>Entamoebidae</taxon>
        <taxon>Entamoeba</taxon>
    </lineage>
</organism>
<dbReference type="Pfam" id="PF00459">
    <property type="entry name" value="Inositol_P"/>
    <property type="match status" value="1"/>
</dbReference>
<dbReference type="VEuPathDB" id="AmoebaDB:EHI5A_090360"/>
<keyword evidence="5 8" id="KW-0479">Metal-binding</keyword>
<dbReference type="InterPro" id="IPR020583">
    <property type="entry name" value="Inositol_monoP_metal-BS"/>
</dbReference>
<evidence type="ECO:0000256" key="8">
    <source>
        <dbReference type="PIRSR" id="PIRSR600760-2"/>
    </source>
</evidence>
<dbReference type="Gene3D" id="3.40.190.80">
    <property type="match status" value="1"/>
</dbReference>
<feature type="binding site" evidence="8">
    <location>
        <position position="99"/>
    </location>
    <ligand>
        <name>Mg(2+)</name>
        <dbReference type="ChEBI" id="CHEBI:18420"/>
        <label>1</label>
        <note>catalytic</note>
    </ligand>
</feature>
<dbReference type="InterPro" id="IPR000760">
    <property type="entry name" value="Inositol_monophosphatase-like"/>
</dbReference>
<evidence type="ECO:0000256" key="7">
    <source>
        <dbReference type="ARBA" id="ARBA00022842"/>
    </source>
</evidence>
<evidence type="ECO:0000256" key="9">
    <source>
        <dbReference type="RuleBase" id="RU364068"/>
    </source>
</evidence>
<feature type="binding site" evidence="8">
    <location>
        <position position="117"/>
    </location>
    <ligand>
        <name>Mg(2+)</name>
        <dbReference type="ChEBI" id="CHEBI:18420"/>
        <label>1</label>
        <note>catalytic</note>
    </ligand>
</feature>
<comment type="caution">
    <text evidence="10">The sequence shown here is derived from an EMBL/GenBank/DDBJ whole genome shotgun (WGS) entry which is preliminary data.</text>
</comment>
<dbReference type="VEuPathDB" id="AmoebaDB:KM1_051480"/>
<evidence type="ECO:0000256" key="5">
    <source>
        <dbReference type="ARBA" id="ARBA00022723"/>
    </source>
</evidence>
<dbReference type="VEuPathDB" id="AmoebaDB:EHI8A_061900"/>
<dbReference type="InterPro" id="IPR020550">
    <property type="entry name" value="Inositol_monophosphatase_CS"/>
</dbReference>
<comment type="pathway">
    <text evidence="3 9">Polyol metabolism; myo-inositol biosynthesis; myo-inositol from D-glucose 6-phosphate: step 2/2.</text>
</comment>
<dbReference type="VEuPathDB" id="AmoebaDB:EHI_175410"/>
<dbReference type="GO" id="GO:0046854">
    <property type="term" value="P:phosphatidylinositol phosphate biosynthetic process"/>
    <property type="evidence" value="ECO:0007669"/>
    <property type="project" value="InterPro"/>
</dbReference>
<dbReference type="Proteomes" id="UP000078387">
    <property type="component" value="Unassembled WGS sequence"/>
</dbReference>
<gene>
    <name evidence="10" type="ORF">CL6EHI_175410</name>
</gene>
<dbReference type="UniPathway" id="UPA00823">
    <property type="reaction ID" value="UER00788"/>
</dbReference>
<dbReference type="GO" id="GO:0007165">
    <property type="term" value="P:signal transduction"/>
    <property type="evidence" value="ECO:0007669"/>
    <property type="project" value="TreeGrafter"/>
</dbReference>
<dbReference type="PRINTS" id="PR00377">
    <property type="entry name" value="IMPHPHTASES"/>
</dbReference>
<accession>A0A5K1VK34</accession>
<proteinExistence type="inferred from homology"/>